<dbReference type="Proteomes" id="UP001262754">
    <property type="component" value="Unassembled WGS sequence"/>
</dbReference>
<evidence type="ECO:0000256" key="2">
    <source>
        <dbReference type="ARBA" id="ARBA00009347"/>
    </source>
</evidence>
<name>A0ABU1N7N6_9CAUL</name>
<keyword evidence="4" id="KW-0274">FAD</keyword>
<evidence type="ECO:0000256" key="3">
    <source>
        <dbReference type="ARBA" id="ARBA00022630"/>
    </source>
</evidence>
<evidence type="ECO:0000313" key="7">
    <source>
        <dbReference type="EMBL" id="MDR6534086.1"/>
    </source>
</evidence>
<dbReference type="InterPro" id="IPR037069">
    <property type="entry name" value="AcylCoA_DH/ox_N_sf"/>
</dbReference>
<dbReference type="GO" id="GO:0070991">
    <property type="term" value="F:medium-chain fatty acyl-CoA dehydrogenase activity"/>
    <property type="evidence" value="ECO:0007669"/>
    <property type="project" value="UniProtKB-EC"/>
</dbReference>
<dbReference type="PANTHER" id="PTHR43884:SF20">
    <property type="entry name" value="ACYL-COA DEHYDROGENASE FADE28"/>
    <property type="match status" value="1"/>
</dbReference>
<evidence type="ECO:0000256" key="4">
    <source>
        <dbReference type="ARBA" id="ARBA00022827"/>
    </source>
</evidence>
<feature type="domain" description="Acyl-CoA dehydrogenase/oxidase C-terminal" evidence="6">
    <location>
        <begin position="180"/>
        <end position="292"/>
    </location>
</feature>
<accession>A0ABU1N7N6</accession>
<evidence type="ECO:0000313" key="8">
    <source>
        <dbReference type="Proteomes" id="UP001262754"/>
    </source>
</evidence>
<dbReference type="EC" id="1.3.8.7" evidence="7"/>
<dbReference type="EMBL" id="JAVDRL010000019">
    <property type="protein sequence ID" value="MDR6534086.1"/>
    <property type="molecule type" value="Genomic_DNA"/>
</dbReference>
<dbReference type="Pfam" id="PF00441">
    <property type="entry name" value="Acyl-CoA_dh_1"/>
    <property type="match status" value="1"/>
</dbReference>
<evidence type="ECO:0000256" key="5">
    <source>
        <dbReference type="ARBA" id="ARBA00023002"/>
    </source>
</evidence>
<dbReference type="RefSeq" id="WP_310035249.1">
    <property type="nucleotide sequence ID" value="NZ_JAVDRL010000019.1"/>
</dbReference>
<comment type="cofactor">
    <cofactor evidence="1">
        <name>FAD</name>
        <dbReference type="ChEBI" id="CHEBI:57692"/>
    </cofactor>
</comment>
<proteinExistence type="inferred from homology"/>
<dbReference type="Gene3D" id="1.10.540.10">
    <property type="entry name" value="Acyl-CoA dehydrogenase/oxidase, N-terminal domain"/>
    <property type="match status" value="1"/>
</dbReference>
<gene>
    <name evidence="7" type="ORF">J2800_004857</name>
</gene>
<sequence>MSESRTLLTDTADRLFADVAANPDAAFAEVWPAIAEAGFESLLLSEEQGGFGGDWGDLFAVARLAGAHALAAPVGEAAVAAWALAQAGLAPSEGLATIAPVVDGRLADGRFTGSLRGTPWGGAAETVVATHAGSLLRLRTADAHVQAGHSPVGEPRDILIFEAAAVEAAPCDIDLFACGAFLRTAQIAGALDAALEASIVYANERVQFGKPISKFQTVQQSLAVFAIEAAAVNSAGQAAARAADAGDAGFEFAAAKLRSNTAAGQGAALAHQVHGAIGFTHEYPLHRLTRRLAGWRSEFGGDRFWAQRLGARVAGLGPEGLWPELARRSDAA</sequence>
<dbReference type="Gene3D" id="1.20.140.10">
    <property type="entry name" value="Butyryl-CoA Dehydrogenase, subunit A, domain 3"/>
    <property type="match status" value="1"/>
</dbReference>
<dbReference type="InterPro" id="IPR009100">
    <property type="entry name" value="AcylCoA_DH/oxidase_NM_dom_sf"/>
</dbReference>
<keyword evidence="5 7" id="KW-0560">Oxidoreductase</keyword>
<protein>
    <submittedName>
        <fullName evidence="7">Acyl-CoA dehydrogenase</fullName>
        <ecNumber evidence="7">1.3.8.7</ecNumber>
    </submittedName>
</protein>
<reference evidence="7 8" key="1">
    <citation type="submission" date="2023-07" db="EMBL/GenBank/DDBJ databases">
        <title>Sorghum-associated microbial communities from plants grown in Nebraska, USA.</title>
        <authorList>
            <person name="Schachtman D."/>
        </authorList>
    </citation>
    <scope>NUCLEOTIDE SEQUENCE [LARGE SCALE GENOMIC DNA]</scope>
    <source>
        <strain evidence="7 8">DS2154</strain>
    </source>
</reference>
<evidence type="ECO:0000259" key="6">
    <source>
        <dbReference type="Pfam" id="PF00441"/>
    </source>
</evidence>
<comment type="similarity">
    <text evidence="2">Belongs to the acyl-CoA dehydrogenase family.</text>
</comment>
<dbReference type="SUPFAM" id="SSF56645">
    <property type="entry name" value="Acyl-CoA dehydrogenase NM domain-like"/>
    <property type="match status" value="1"/>
</dbReference>
<organism evidence="7 8">
    <name type="scientific">Caulobacter rhizosphaerae</name>
    <dbReference type="NCBI Taxonomy" id="2010972"/>
    <lineage>
        <taxon>Bacteria</taxon>
        <taxon>Pseudomonadati</taxon>
        <taxon>Pseudomonadota</taxon>
        <taxon>Alphaproteobacteria</taxon>
        <taxon>Caulobacterales</taxon>
        <taxon>Caulobacteraceae</taxon>
        <taxon>Caulobacter</taxon>
    </lineage>
</organism>
<dbReference type="InterPro" id="IPR036250">
    <property type="entry name" value="AcylCo_DH-like_C"/>
</dbReference>
<keyword evidence="3" id="KW-0285">Flavoprotein</keyword>
<dbReference type="InterPro" id="IPR009075">
    <property type="entry name" value="AcylCo_DH/oxidase_C"/>
</dbReference>
<dbReference type="PANTHER" id="PTHR43884">
    <property type="entry name" value="ACYL-COA DEHYDROGENASE"/>
    <property type="match status" value="1"/>
</dbReference>
<dbReference type="SUPFAM" id="SSF47203">
    <property type="entry name" value="Acyl-CoA dehydrogenase C-terminal domain-like"/>
    <property type="match status" value="1"/>
</dbReference>
<comment type="caution">
    <text evidence="7">The sequence shown here is derived from an EMBL/GenBank/DDBJ whole genome shotgun (WGS) entry which is preliminary data.</text>
</comment>
<evidence type="ECO:0000256" key="1">
    <source>
        <dbReference type="ARBA" id="ARBA00001974"/>
    </source>
</evidence>
<keyword evidence="8" id="KW-1185">Reference proteome</keyword>